<dbReference type="Proteomes" id="UP000265882">
    <property type="component" value="Unassembled WGS sequence"/>
</dbReference>
<comment type="caution">
    <text evidence="2">The sequence shown here is derived from an EMBL/GenBank/DDBJ whole genome shotgun (WGS) entry which is preliminary data.</text>
</comment>
<evidence type="ECO:0000313" key="2">
    <source>
        <dbReference type="EMBL" id="RJP14344.1"/>
    </source>
</evidence>
<gene>
    <name evidence="2" type="ORF">C4520_21770</name>
</gene>
<organism evidence="2 3">
    <name type="scientific">Abyssobacteria bacterium (strain SURF_5)</name>
    <dbReference type="NCBI Taxonomy" id="2093360"/>
    <lineage>
        <taxon>Bacteria</taxon>
        <taxon>Pseudomonadati</taxon>
        <taxon>Candidatus Hydrogenedentota</taxon>
        <taxon>Candidatus Abyssobacteria</taxon>
    </lineage>
</organism>
<accession>A0A3A4NH30</accession>
<reference evidence="2 3" key="1">
    <citation type="journal article" date="2017" name="ISME J.">
        <title>Energy and carbon metabolisms in a deep terrestrial subsurface fluid microbial community.</title>
        <authorList>
            <person name="Momper L."/>
            <person name="Jungbluth S.P."/>
            <person name="Lee M.D."/>
            <person name="Amend J.P."/>
        </authorList>
    </citation>
    <scope>NUCLEOTIDE SEQUENCE [LARGE SCALE GENOMIC DNA]</scope>
    <source>
        <strain evidence="2">SURF_5</strain>
    </source>
</reference>
<dbReference type="EMBL" id="QZKU01000144">
    <property type="protein sequence ID" value="RJP14344.1"/>
    <property type="molecule type" value="Genomic_DNA"/>
</dbReference>
<name>A0A3A4NH30_ABYX5</name>
<evidence type="ECO:0000256" key="1">
    <source>
        <dbReference type="SAM" id="SignalP"/>
    </source>
</evidence>
<feature type="signal peptide" evidence="1">
    <location>
        <begin position="1"/>
        <end position="28"/>
    </location>
</feature>
<keyword evidence="1" id="KW-0732">Signal</keyword>
<dbReference type="AlphaFoldDB" id="A0A3A4NH30"/>
<evidence type="ECO:0000313" key="3">
    <source>
        <dbReference type="Proteomes" id="UP000265882"/>
    </source>
</evidence>
<feature type="chain" id="PRO_5017205205" evidence="1">
    <location>
        <begin position="29"/>
        <end position="336"/>
    </location>
</feature>
<protein>
    <submittedName>
        <fullName evidence="2">Uncharacterized protein</fullName>
    </submittedName>
</protein>
<sequence length="336" mass="36970">MKGIPSKAGSILLFLFAAIALTSGPASASDSDTAPCPCCTKTASAAYKACNHEIKDDFGITIGNCLNLSDPYGRHVCVQAAAEAFAEAEELCGDQREARLKICEKLGEAAYDPAIHPEDFIDFDAVINGGQSFTPNPHFPLTPGTIWEYIAIDAEGTPLERILVEVLFEVKEILGVNCIVVHDRVWEIDEEFEEVLIEDTRDWYAQDKCGNVWYFGELAMNFEDGELKDIEGSWEAGEDFAKPGYIMLANPQPGDAYRQEFALGDAEDVAAVKSRDEETVSVPFGTFSEDVLETLDFNPLEPDVIEFKYYAPGVGTVLEVNPEDEERVELVNMVTP</sequence>
<proteinExistence type="predicted"/>